<proteinExistence type="predicted"/>
<sequence>MKKTVVSVKNARKGEYKRVIEEIHNKGKCPFCPENFLYHKKPILKRKKNWFLTQDSWPYKNTKHHFLIIGTKHKEKFSQLTKEDFAEVSELANWTIAKYKIQGGAVAVRFGDANFTGASVSHLHFHIITPKIKTKNSTKTVLFPIGG</sequence>
<dbReference type="Proteomes" id="UP000178529">
    <property type="component" value="Unassembled WGS sequence"/>
</dbReference>
<dbReference type="Pfam" id="PF01230">
    <property type="entry name" value="HIT"/>
    <property type="match status" value="1"/>
</dbReference>
<dbReference type="InterPro" id="IPR011146">
    <property type="entry name" value="HIT-like"/>
</dbReference>
<evidence type="ECO:0000313" key="3">
    <source>
        <dbReference type="Proteomes" id="UP000178529"/>
    </source>
</evidence>
<comment type="caution">
    <text evidence="2">The sequence shown here is derived from an EMBL/GenBank/DDBJ whole genome shotgun (WGS) entry which is preliminary data.</text>
</comment>
<feature type="domain" description="HIT" evidence="1">
    <location>
        <begin position="62"/>
        <end position="130"/>
    </location>
</feature>
<dbReference type="SUPFAM" id="SSF54197">
    <property type="entry name" value="HIT-like"/>
    <property type="match status" value="1"/>
</dbReference>
<gene>
    <name evidence="2" type="ORF">A3J68_00085</name>
</gene>
<evidence type="ECO:0000259" key="1">
    <source>
        <dbReference type="Pfam" id="PF01230"/>
    </source>
</evidence>
<evidence type="ECO:0000313" key="2">
    <source>
        <dbReference type="EMBL" id="OHA68740.1"/>
    </source>
</evidence>
<organism evidence="2 3">
    <name type="scientific">Candidatus Wildermuthbacteria bacterium RIFCSPHIGHO2_02_FULL_48_16</name>
    <dbReference type="NCBI Taxonomy" id="1802453"/>
    <lineage>
        <taxon>Bacteria</taxon>
        <taxon>Candidatus Wildermuthiibacteriota</taxon>
    </lineage>
</organism>
<reference evidence="2 3" key="1">
    <citation type="journal article" date="2016" name="Nat. Commun.">
        <title>Thousands of microbial genomes shed light on interconnected biogeochemical processes in an aquifer system.</title>
        <authorList>
            <person name="Anantharaman K."/>
            <person name="Brown C.T."/>
            <person name="Hug L.A."/>
            <person name="Sharon I."/>
            <person name="Castelle C.J."/>
            <person name="Probst A.J."/>
            <person name="Thomas B.C."/>
            <person name="Singh A."/>
            <person name="Wilkins M.J."/>
            <person name="Karaoz U."/>
            <person name="Brodie E.L."/>
            <person name="Williams K.H."/>
            <person name="Hubbard S.S."/>
            <person name="Banfield J.F."/>
        </authorList>
    </citation>
    <scope>NUCLEOTIDE SEQUENCE [LARGE SCALE GENOMIC DNA]</scope>
</reference>
<dbReference type="InterPro" id="IPR036265">
    <property type="entry name" value="HIT-like_sf"/>
</dbReference>
<name>A0A1G2R7C7_9BACT</name>
<dbReference type="Gene3D" id="3.30.428.10">
    <property type="entry name" value="HIT-like"/>
    <property type="match status" value="1"/>
</dbReference>
<accession>A0A1G2R7C7</accession>
<dbReference type="AlphaFoldDB" id="A0A1G2R7C7"/>
<dbReference type="EMBL" id="MHTY01000016">
    <property type="protein sequence ID" value="OHA68740.1"/>
    <property type="molecule type" value="Genomic_DNA"/>
</dbReference>
<dbReference type="GO" id="GO:0003824">
    <property type="term" value="F:catalytic activity"/>
    <property type="evidence" value="ECO:0007669"/>
    <property type="project" value="InterPro"/>
</dbReference>
<protein>
    <recommendedName>
        <fullName evidence="1">HIT domain-containing protein</fullName>
    </recommendedName>
</protein>